<protein>
    <submittedName>
        <fullName evidence="1">Uncharacterized protein</fullName>
    </submittedName>
</protein>
<organism evidence="1 2">
    <name type="scientific">Arachis hypogaea</name>
    <name type="common">Peanut</name>
    <dbReference type="NCBI Taxonomy" id="3818"/>
    <lineage>
        <taxon>Eukaryota</taxon>
        <taxon>Viridiplantae</taxon>
        <taxon>Streptophyta</taxon>
        <taxon>Embryophyta</taxon>
        <taxon>Tracheophyta</taxon>
        <taxon>Spermatophyta</taxon>
        <taxon>Magnoliopsida</taxon>
        <taxon>eudicotyledons</taxon>
        <taxon>Gunneridae</taxon>
        <taxon>Pentapetalae</taxon>
        <taxon>rosids</taxon>
        <taxon>fabids</taxon>
        <taxon>Fabales</taxon>
        <taxon>Fabaceae</taxon>
        <taxon>Papilionoideae</taxon>
        <taxon>50 kb inversion clade</taxon>
        <taxon>dalbergioids sensu lato</taxon>
        <taxon>Dalbergieae</taxon>
        <taxon>Pterocarpus clade</taxon>
        <taxon>Arachis</taxon>
    </lineage>
</organism>
<gene>
    <name evidence="1" type="ORF">Ahy_B08g088993</name>
</gene>
<proteinExistence type="predicted"/>
<evidence type="ECO:0000313" key="2">
    <source>
        <dbReference type="Proteomes" id="UP000289738"/>
    </source>
</evidence>
<reference evidence="1 2" key="1">
    <citation type="submission" date="2019-01" db="EMBL/GenBank/DDBJ databases">
        <title>Sequencing of cultivated peanut Arachis hypogaea provides insights into genome evolution and oil improvement.</title>
        <authorList>
            <person name="Chen X."/>
        </authorList>
    </citation>
    <scope>NUCLEOTIDE SEQUENCE [LARGE SCALE GENOMIC DNA]</scope>
    <source>
        <strain evidence="2">cv. Fuhuasheng</strain>
        <tissue evidence="1">Leaves</tissue>
    </source>
</reference>
<accession>A0A444XWD4</accession>
<evidence type="ECO:0000313" key="1">
    <source>
        <dbReference type="EMBL" id="RYQ94108.1"/>
    </source>
</evidence>
<dbReference type="EMBL" id="SDMP01000018">
    <property type="protein sequence ID" value="RYQ94108.1"/>
    <property type="molecule type" value="Genomic_DNA"/>
</dbReference>
<dbReference type="Proteomes" id="UP000289738">
    <property type="component" value="Chromosome B08"/>
</dbReference>
<comment type="caution">
    <text evidence="1">The sequence shown here is derived from an EMBL/GenBank/DDBJ whole genome shotgun (WGS) entry which is preliminary data.</text>
</comment>
<dbReference type="AlphaFoldDB" id="A0A444XWD4"/>
<name>A0A444XWD4_ARAHY</name>
<keyword evidence="2" id="KW-1185">Reference proteome</keyword>
<sequence>MNTTTHKGKYKRDIPICACHRQVHFVCFIYEFHYFVFTMLDLLPRTISWLTQAKWPCVFEEENQTVQVFPWKPNPQIEDMLRLPQVSREKRLHRHSGE</sequence>